<dbReference type="Proteomes" id="UP000245934">
    <property type="component" value="Unassembled WGS sequence"/>
</dbReference>
<evidence type="ECO:0000259" key="1">
    <source>
        <dbReference type="Pfam" id="PF01609"/>
    </source>
</evidence>
<dbReference type="AlphaFoldDB" id="A0A2V2N7M7"/>
<dbReference type="EMBL" id="QGMZ01000025">
    <property type="protein sequence ID" value="PWR72508.1"/>
    <property type="molecule type" value="Genomic_DNA"/>
</dbReference>
<organism evidence="2 3">
    <name type="scientific">Methanospirillum stamsii</name>
    <dbReference type="NCBI Taxonomy" id="1277351"/>
    <lineage>
        <taxon>Archaea</taxon>
        <taxon>Methanobacteriati</taxon>
        <taxon>Methanobacteriota</taxon>
        <taxon>Stenosarchaea group</taxon>
        <taxon>Methanomicrobia</taxon>
        <taxon>Methanomicrobiales</taxon>
        <taxon>Methanospirillaceae</taxon>
        <taxon>Methanospirillum</taxon>
    </lineage>
</organism>
<protein>
    <submittedName>
        <fullName evidence="2">IS1634 family transposase</fullName>
    </submittedName>
</protein>
<dbReference type="GO" id="GO:0003677">
    <property type="term" value="F:DNA binding"/>
    <property type="evidence" value="ECO:0007669"/>
    <property type="project" value="InterPro"/>
</dbReference>
<dbReference type="RefSeq" id="WP_109941349.1">
    <property type="nucleotide sequence ID" value="NZ_CP176366.1"/>
</dbReference>
<dbReference type="InterPro" id="IPR002559">
    <property type="entry name" value="Transposase_11"/>
</dbReference>
<keyword evidence="3" id="KW-1185">Reference proteome</keyword>
<evidence type="ECO:0000313" key="2">
    <source>
        <dbReference type="EMBL" id="PWR72508.1"/>
    </source>
</evidence>
<name>A0A2V2N7M7_9EURY</name>
<dbReference type="GO" id="GO:0006313">
    <property type="term" value="P:DNA transposition"/>
    <property type="evidence" value="ECO:0007669"/>
    <property type="project" value="InterPro"/>
</dbReference>
<proteinExistence type="predicted"/>
<sequence length="530" mass="61550">MKSTIRIKKINGKEYWYEDIPYYDKEKKQIRHKSKYLGKNIDGQPVKVRSDDMIPARMSVSSAPKAAYNHGNLLPLQSITQELSIQATLEEFLSESETDTLLALVYNRILRPTAMTNVQTWYEGSSLWLSNNKLPLSGQRISEFLANLGQKNIPEEFMSRFAAHIEPDATLLYDITSLSSSSKLLECLEYGYNRDNDGLPQINFSLVVDKDKGIPVRYDLYPGSIADITTLKNTIIRLKDTGSEQFRLIMDRGFFSQTTLVELLNENIPFILPATYQLTSIKELMSKSQNKVKQAQYLQKLEKGPIFAMPVTLEHQFDLEDRPRIITVNGYCYYDPKREQDERDSFYVQLFDAVERLKKARPQNWKRPEVVVKEITKGFARFLNWKFIDGKFEVSIKQKAVTQRMNRLGRFILFYNGDLDWLSCLTLYRQRDAVEKCFLRMKNDLDTLPLNARRDDSVKGYLFMVFIALIIRMRLQTMLKETGLSKQYSVEKLLLELEKIKLFVLSQGQILQSEVSKKNREILTSLNLCA</sequence>
<dbReference type="NCBIfam" id="NF033559">
    <property type="entry name" value="transpos_IS1634"/>
    <property type="match status" value="1"/>
</dbReference>
<dbReference type="PANTHER" id="PTHR34614:SF2">
    <property type="entry name" value="TRANSPOSASE IS4-LIKE DOMAIN-CONTAINING PROTEIN"/>
    <property type="match status" value="1"/>
</dbReference>
<accession>A0A2V2N7M7</accession>
<feature type="domain" description="Transposase IS4-like" evidence="1">
    <location>
        <begin position="190"/>
        <end position="470"/>
    </location>
</feature>
<dbReference type="GeneID" id="97610046"/>
<evidence type="ECO:0000313" key="3">
    <source>
        <dbReference type="Proteomes" id="UP000245934"/>
    </source>
</evidence>
<comment type="caution">
    <text evidence="2">The sequence shown here is derived from an EMBL/GenBank/DDBJ whole genome shotgun (WGS) entry which is preliminary data.</text>
</comment>
<dbReference type="PANTHER" id="PTHR34614">
    <property type="match status" value="1"/>
</dbReference>
<dbReference type="InterPro" id="IPR047654">
    <property type="entry name" value="IS1634_transpos"/>
</dbReference>
<dbReference type="OrthoDB" id="134456at2157"/>
<reference evidence="2 3" key="1">
    <citation type="submission" date="2018-05" db="EMBL/GenBank/DDBJ databases">
        <title>Draft genome of Methanospirillum stamsii Pt1.</title>
        <authorList>
            <person name="Dueholm M.S."/>
            <person name="Nielsen P.H."/>
            <person name="Bakmann L.F."/>
            <person name="Otzen D.E."/>
        </authorList>
    </citation>
    <scope>NUCLEOTIDE SEQUENCE [LARGE SCALE GENOMIC DNA]</scope>
    <source>
        <strain evidence="2 3">Pt1</strain>
    </source>
</reference>
<dbReference type="Pfam" id="PF01609">
    <property type="entry name" value="DDE_Tnp_1"/>
    <property type="match status" value="1"/>
</dbReference>
<dbReference type="GO" id="GO:0004803">
    <property type="term" value="F:transposase activity"/>
    <property type="evidence" value="ECO:0007669"/>
    <property type="project" value="InterPro"/>
</dbReference>
<gene>
    <name evidence="2" type="ORF">DLD82_11915</name>
</gene>